<feature type="transmembrane region" description="Helical" evidence="12">
    <location>
        <begin position="100"/>
        <end position="119"/>
    </location>
</feature>
<dbReference type="PROSITE" id="PS00379">
    <property type="entry name" value="CDP_ALCOHOL_P_TRANSF"/>
    <property type="match status" value="1"/>
</dbReference>
<evidence type="ECO:0000313" key="14">
    <source>
        <dbReference type="Proteomes" id="UP000183788"/>
    </source>
</evidence>
<keyword evidence="9" id="KW-0594">Phospholipid biosynthesis</keyword>
<evidence type="ECO:0000256" key="7">
    <source>
        <dbReference type="ARBA" id="ARBA00023098"/>
    </source>
</evidence>
<keyword evidence="3" id="KW-0444">Lipid biosynthesis</keyword>
<comment type="subcellular location">
    <subcellularLocation>
        <location evidence="1">Membrane</location>
        <topology evidence="1">Multi-pass membrane protein</topology>
    </subcellularLocation>
</comment>
<dbReference type="InterPro" id="IPR048254">
    <property type="entry name" value="CDP_ALCOHOL_P_TRANSF_CS"/>
</dbReference>
<keyword evidence="5 12" id="KW-0812">Transmembrane</keyword>
<comment type="similarity">
    <text evidence="2 11">Belongs to the CDP-alcohol phosphatidyltransferase class-I family.</text>
</comment>
<evidence type="ECO:0000256" key="9">
    <source>
        <dbReference type="ARBA" id="ARBA00023209"/>
    </source>
</evidence>
<dbReference type="InterPro" id="IPR043130">
    <property type="entry name" value="CDP-OH_PTrfase_TM_dom"/>
</dbReference>
<dbReference type="InterPro" id="IPR000462">
    <property type="entry name" value="CDP-OH_P_trans"/>
</dbReference>
<dbReference type="STRING" id="1004.SAMN05661012_03717"/>
<evidence type="ECO:0000256" key="4">
    <source>
        <dbReference type="ARBA" id="ARBA00022679"/>
    </source>
</evidence>
<evidence type="ECO:0000256" key="10">
    <source>
        <dbReference type="ARBA" id="ARBA00023264"/>
    </source>
</evidence>
<gene>
    <name evidence="13" type="ORF">SAMN05661012_03717</name>
</gene>
<keyword evidence="7" id="KW-0443">Lipid metabolism</keyword>
<dbReference type="InterPro" id="IPR050324">
    <property type="entry name" value="CDP-alcohol_PTase-I"/>
</dbReference>
<dbReference type="PANTHER" id="PTHR14269:SF61">
    <property type="entry name" value="CDP-DIACYLGLYCEROL--SERINE O-PHOSPHATIDYLTRANSFERASE"/>
    <property type="match status" value="1"/>
</dbReference>
<keyword evidence="8 12" id="KW-0472">Membrane</keyword>
<evidence type="ECO:0000256" key="5">
    <source>
        <dbReference type="ARBA" id="ARBA00022692"/>
    </source>
</evidence>
<dbReference type="Pfam" id="PF01066">
    <property type="entry name" value="CDP-OH_P_transf"/>
    <property type="match status" value="1"/>
</dbReference>
<feature type="transmembrane region" description="Helical" evidence="12">
    <location>
        <begin position="131"/>
        <end position="151"/>
    </location>
</feature>
<evidence type="ECO:0000313" key="13">
    <source>
        <dbReference type="EMBL" id="SFW70496.1"/>
    </source>
</evidence>
<keyword evidence="6 12" id="KW-1133">Transmembrane helix</keyword>
<keyword evidence="10" id="KW-1208">Phospholipid metabolism</keyword>
<proteinExistence type="inferred from homology"/>
<name>A0A1K1REL2_9BACT</name>
<evidence type="ECO:0000256" key="2">
    <source>
        <dbReference type="ARBA" id="ARBA00010441"/>
    </source>
</evidence>
<feature type="transmembrane region" description="Helical" evidence="12">
    <location>
        <begin position="163"/>
        <end position="184"/>
    </location>
</feature>
<keyword evidence="4 11" id="KW-0808">Transferase</keyword>
<dbReference type="GO" id="GO:0008654">
    <property type="term" value="P:phospholipid biosynthetic process"/>
    <property type="evidence" value="ECO:0007669"/>
    <property type="project" value="UniProtKB-KW"/>
</dbReference>
<evidence type="ECO:0000256" key="8">
    <source>
        <dbReference type="ARBA" id="ARBA00023136"/>
    </source>
</evidence>
<evidence type="ECO:0000256" key="1">
    <source>
        <dbReference type="ARBA" id="ARBA00004141"/>
    </source>
</evidence>
<reference evidence="13 14" key="1">
    <citation type="submission" date="2016-11" db="EMBL/GenBank/DDBJ databases">
        <authorList>
            <person name="Jaros S."/>
            <person name="Januszkiewicz K."/>
            <person name="Wedrychowicz H."/>
        </authorList>
    </citation>
    <scope>NUCLEOTIDE SEQUENCE [LARGE SCALE GENOMIC DNA]</scope>
    <source>
        <strain evidence="13 14">DSM 784</strain>
    </source>
</reference>
<dbReference type="AlphaFoldDB" id="A0A1K1REL2"/>
<organism evidence="13 14">
    <name type="scientific">Chitinophaga sancti</name>
    <dbReference type="NCBI Taxonomy" id="1004"/>
    <lineage>
        <taxon>Bacteria</taxon>
        <taxon>Pseudomonadati</taxon>
        <taxon>Bacteroidota</taxon>
        <taxon>Chitinophagia</taxon>
        <taxon>Chitinophagales</taxon>
        <taxon>Chitinophagaceae</taxon>
        <taxon>Chitinophaga</taxon>
    </lineage>
</organism>
<dbReference type="EMBL" id="FPIZ01000011">
    <property type="protein sequence ID" value="SFW70496.1"/>
    <property type="molecule type" value="Genomic_DNA"/>
</dbReference>
<evidence type="ECO:0000256" key="3">
    <source>
        <dbReference type="ARBA" id="ARBA00022516"/>
    </source>
</evidence>
<feature type="transmembrane region" description="Helical" evidence="12">
    <location>
        <begin position="233"/>
        <end position="261"/>
    </location>
</feature>
<feature type="transmembrane region" description="Helical" evidence="12">
    <location>
        <begin position="62"/>
        <end position="79"/>
    </location>
</feature>
<feature type="transmembrane region" description="Helical" evidence="12">
    <location>
        <begin position="196"/>
        <end position="212"/>
    </location>
</feature>
<dbReference type="PANTHER" id="PTHR14269">
    <property type="entry name" value="CDP-DIACYLGLYCEROL--GLYCEROL-3-PHOSPHATE 3-PHOSPHATIDYLTRANSFERASE-RELATED"/>
    <property type="match status" value="1"/>
</dbReference>
<evidence type="ECO:0000256" key="12">
    <source>
        <dbReference type="SAM" id="Phobius"/>
    </source>
</evidence>
<protein>
    <submittedName>
        <fullName evidence="13">CDP-diacylglycerol---serine O-phosphatidyltransferase</fullName>
    </submittedName>
</protein>
<dbReference type="Gene3D" id="1.20.120.1760">
    <property type="match status" value="1"/>
</dbReference>
<evidence type="ECO:0000256" key="11">
    <source>
        <dbReference type="RuleBase" id="RU003750"/>
    </source>
</evidence>
<dbReference type="GO" id="GO:0016780">
    <property type="term" value="F:phosphotransferase activity, for other substituted phosphate groups"/>
    <property type="evidence" value="ECO:0007669"/>
    <property type="project" value="InterPro"/>
</dbReference>
<feature type="transmembrane region" description="Helical" evidence="12">
    <location>
        <begin position="21"/>
        <end position="42"/>
    </location>
</feature>
<sequence>MHLILQVTFGTSSWTITMKQLPNILTLGNLFCGALAIIYILHAPQYIAEFNGHDYAVTNPEPIYWASALVVIAAIFDFLDGMAARLLKLGSPFGRELDSLADMVTFGVVPGMIFFRLLRSAYMQMPDVFDVSYINLAPALLVPCFAAFRLAKFNLDTRQSENFIGVPTPAVGLLVASFPLIMLYNPYNLAHYLQNIWVLYTMIAILCYLMVAEMPMLSMKFKNFNPAQNWPRFLIVILAILAIPVLKFATVPFIFVVYVVLSAAARPAAIAK</sequence>
<dbReference type="GO" id="GO:0016020">
    <property type="term" value="C:membrane"/>
    <property type="evidence" value="ECO:0007669"/>
    <property type="project" value="UniProtKB-SubCell"/>
</dbReference>
<evidence type="ECO:0000256" key="6">
    <source>
        <dbReference type="ARBA" id="ARBA00022989"/>
    </source>
</evidence>
<dbReference type="Proteomes" id="UP000183788">
    <property type="component" value="Unassembled WGS sequence"/>
</dbReference>
<accession>A0A1K1REL2</accession>